<name>A0A370GSQ1_9NOCA</name>
<proteinExistence type="predicted"/>
<dbReference type="Proteomes" id="UP000255355">
    <property type="component" value="Unassembled WGS sequence"/>
</dbReference>
<evidence type="ECO:0000313" key="1">
    <source>
        <dbReference type="EMBL" id="RDI46469.1"/>
    </source>
</evidence>
<dbReference type="RefSeq" id="WP_157123916.1">
    <property type="nucleotide sequence ID" value="NZ_QQAZ01000011.1"/>
</dbReference>
<organism evidence="1 2">
    <name type="scientific">Nocardia mexicana</name>
    <dbReference type="NCBI Taxonomy" id="279262"/>
    <lineage>
        <taxon>Bacteria</taxon>
        <taxon>Bacillati</taxon>
        <taxon>Actinomycetota</taxon>
        <taxon>Actinomycetes</taxon>
        <taxon>Mycobacteriales</taxon>
        <taxon>Nocardiaceae</taxon>
        <taxon>Nocardia</taxon>
    </lineage>
</organism>
<comment type="caution">
    <text evidence="1">The sequence shown here is derived from an EMBL/GenBank/DDBJ whole genome shotgun (WGS) entry which is preliminary data.</text>
</comment>
<sequence>MTVSTEFSSRVRSSLTTVAIVPDPIVIGMPDHDSVIDGVIVCWLFGNDS</sequence>
<keyword evidence="2" id="KW-1185">Reference proteome</keyword>
<dbReference type="AlphaFoldDB" id="A0A370GSQ1"/>
<dbReference type="STRING" id="1210089.GCA_001613165_03016"/>
<protein>
    <submittedName>
        <fullName evidence="1">Uncharacterized protein</fullName>
    </submittedName>
</protein>
<accession>A0A370GSQ1</accession>
<reference evidence="1 2" key="1">
    <citation type="submission" date="2018-07" db="EMBL/GenBank/DDBJ databases">
        <title>Genomic Encyclopedia of Type Strains, Phase IV (KMG-IV): sequencing the most valuable type-strain genomes for metagenomic binning, comparative biology and taxonomic classification.</title>
        <authorList>
            <person name="Goeker M."/>
        </authorList>
    </citation>
    <scope>NUCLEOTIDE SEQUENCE [LARGE SCALE GENOMIC DNA]</scope>
    <source>
        <strain evidence="1 2">DSM 44952</strain>
    </source>
</reference>
<evidence type="ECO:0000313" key="2">
    <source>
        <dbReference type="Proteomes" id="UP000255355"/>
    </source>
</evidence>
<gene>
    <name evidence="1" type="ORF">DFR68_111228</name>
</gene>
<dbReference type="EMBL" id="QQAZ01000011">
    <property type="protein sequence ID" value="RDI46469.1"/>
    <property type="molecule type" value="Genomic_DNA"/>
</dbReference>